<evidence type="ECO:0000256" key="1">
    <source>
        <dbReference type="SAM" id="MobiDB-lite"/>
    </source>
</evidence>
<reference evidence="2 3" key="1">
    <citation type="journal article" date="2023" name="Sci. Data">
        <title>Genome assembly of the Korean intertidal mud-creeper Batillaria attramentaria.</title>
        <authorList>
            <person name="Patra A.K."/>
            <person name="Ho P.T."/>
            <person name="Jun S."/>
            <person name="Lee S.J."/>
            <person name="Kim Y."/>
            <person name="Won Y.J."/>
        </authorList>
    </citation>
    <scope>NUCLEOTIDE SEQUENCE [LARGE SCALE GENOMIC DNA]</scope>
    <source>
        <strain evidence="2">Wonlab-2016</strain>
    </source>
</reference>
<name>A0ABD0LSJ9_9CAEN</name>
<evidence type="ECO:0000313" key="2">
    <source>
        <dbReference type="EMBL" id="KAK7502126.1"/>
    </source>
</evidence>
<organism evidence="2 3">
    <name type="scientific">Batillaria attramentaria</name>
    <dbReference type="NCBI Taxonomy" id="370345"/>
    <lineage>
        <taxon>Eukaryota</taxon>
        <taxon>Metazoa</taxon>
        <taxon>Spiralia</taxon>
        <taxon>Lophotrochozoa</taxon>
        <taxon>Mollusca</taxon>
        <taxon>Gastropoda</taxon>
        <taxon>Caenogastropoda</taxon>
        <taxon>Sorbeoconcha</taxon>
        <taxon>Cerithioidea</taxon>
        <taxon>Batillariidae</taxon>
        <taxon>Batillaria</taxon>
    </lineage>
</organism>
<feature type="region of interest" description="Disordered" evidence="1">
    <location>
        <begin position="1"/>
        <end position="26"/>
    </location>
</feature>
<sequence>MRALGATEGMLERDQNNNGVLQPYETNGKSNASLKVGHSEVEEVESFTYLGANVTKDGGGTADIKKR</sequence>
<comment type="caution">
    <text evidence="2">The sequence shown here is derived from an EMBL/GenBank/DDBJ whole genome shotgun (WGS) entry which is preliminary data.</text>
</comment>
<feature type="compositionally biased region" description="Polar residues" evidence="1">
    <location>
        <begin position="16"/>
        <end position="26"/>
    </location>
</feature>
<proteinExistence type="predicted"/>
<dbReference type="AlphaFoldDB" id="A0ABD0LSJ9"/>
<accession>A0ABD0LSJ9</accession>
<feature type="non-terminal residue" evidence="2">
    <location>
        <position position="67"/>
    </location>
</feature>
<dbReference type="Proteomes" id="UP001519460">
    <property type="component" value="Unassembled WGS sequence"/>
</dbReference>
<protein>
    <submittedName>
        <fullName evidence="2">Uncharacterized protein</fullName>
    </submittedName>
</protein>
<keyword evidence="3" id="KW-1185">Reference proteome</keyword>
<gene>
    <name evidence="2" type="ORF">BaRGS_00006490</name>
</gene>
<evidence type="ECO:0000313" key="3">
    <source>
        <dbReference type="Proteomes" id="UP001519460"/>
    </source>
</evidence>
<dbReference type="EMBL" id="JACVVK020000027">
    <property type="protein sequence ID" value="KAK7502126.1"/>
    <property type="molecule type" value="Genomic_DNA"/>
</dbReference>